<dbReference type="SUPFAM" id="SSF63882">
    <property type="entry name" value="MoeA N-terminal region -like"/>
    <property type="match status" value="1"/>
</dbReference>
<keyword evidence="4 7" id="KW-0500">Molybdenum</keyword>
<dbReference type="AlphaFoldDB" id="A0A4R6S5L5"/>
<dbReference type="Gene3D" id="2.40.340.10">
    <property type="entry name" value="MoeA, C-terminal, domain IV"/>
    <property type="match status" value="1"/>
</dbReference>
<evidence type="ECO:0000256" key="1">
    <source>
        <dbReference type="ARBA" id="ARBA00002901"/>
    </source>
</evidence>
<sequence>MSDTPVEGSFRAELPRTALAPEAHLSWILARIPALPAVELPLRDARGHTLAQEVTAPLPLPLWDNSAMDGYAVRAADLKSASAAHPVTLRVCGEVAAGSAEDPPVPVASAVRIMTGAPLPSAADTVVPVEHTRGEDREQAWAAAHVTVLCAPHPGANVRTQGEDVAHGAVLAGAGDELGARRLAALAAAGIERVSVRRLPRVAVIATGSELRKPGETLRRGQIPESNSVLLQSLLAENGITATAVTVSADNVSGFRSRLAELEGEVDIIITTGGVGPGRHDIVRIALESEPDVIAARIAVRPGQPQCTGQLAGGAWMFALPGNPVSAAVSFELFVRPALLAVQGRTVIERPRVATTAEVPWRGVAGRLQVLPVRVAAGKEGLRCRPAVDPSGVSHAVGGHGAADGYALVPADRGDVAAGERVDVILVGP</sequence>
<dbReference type="Pfam" id="PF00994">
    <property type="entry name" value="MoCF_biosynth"/>
    <property type="match status" value="1"/>
</dbReference>
<dbReference type="Proteomes" id="UP000295601">
    <property type="component" value="Unassembled WGS sequence"/>
</dbReference>
<dbReference type="UniPathway" id="UPA00344"/>
<dbReference type="RefSeq" id="WP_133616080.1">
    <property type="nucleotide sequence ID" value="NZ_SNYA01000002.1"/>
</dbReference>
<evidence type="ECO:0000256" key="4">
    <source>
        <dbReference type="ARBA" id="ARBA00022505"/>
    </source>
</evidence>
<dbReference type="Gene3D" id="2.170.190.11">
    <property type="entry name" value="Molybdopterin biosynthesis moea protein, domain 3"/>
    <property type="match status" value="1"/>
</dbReference>
<dbReference type="EC" id="2.10.1.1" evidence="7"/>
<dbReference type="GO" id="GO:0005829">
    <property type="term" value="C:cytosol"/>
    <property type="evidence" value="ECO:0007669"/>
    <property type="project" value="TreeGrafter"/>
</dbReference>
<dbReference type="CDD" id="cd00887">
    <property type="entry name" value="MoeA"/>
    <property type="match status" value="1"/>
</dbReference>
<dbReference type="InterPro" id="IPR005110">
    <property type="entry name" value="MoeA_linker/N"/>
</dbReference>
<dbReference type="InterPro" id="IPR038987">
    <property type="entry name" value="MoeA-like"/>
</dbReference>
<dbReference type="NCBIfam" id="TIGR00177">
    <property type="entry name" value="molyb_syn"/>
    <property type="match status" value="1"/>
</dbReference>
<dbReference type="InterPro" id="IPR036425">
    <property type="entry name" value="MoaB/Mog-like_dom_sf"/>
</dbReference>
<evidence type="ECO:0000313" key="9">
    <source>
        <dbReference type="EMBL" id="TDP94457.1"/>
    </source>
</evidence>
<dbReference type="OrthoDB" id="9804758at2"/>
<name>A0A4R6S5L5_9MICO</name>
<dbReference type="InterPro" id="IPR005111">
    <property type="entry name" value="MoeA_C_domain_IV"/>
</dbReference>
<reference evidence="9 10" key="1">
    <citation type="submission" date="2019-03" db="EMBL/GenBank/DDBJ databases">
        <title>Genomic analyses of the natural microbiome of Caenorhabditis elegans.</title>
        <authorList>
            <person name="Samuel B."/>
        </authorList>
    </citation>
    <scope>NUCLEOTIDE SEQUENCE [LARGE SCALE GENOMIC DNA]</scope>
    <source>
        <strain evidence="9 10">JUb18</strain>
    </source>
</reference>
<comment type="catalytic activity">
    <reaction evidence="6">
        <text>adenylyl-molybdopterin + molybdate = Mo-molybdopterin + AMP + H(+)</text>
        <dbReference type="Rhea" id="RHEA:35047"/>
        <dbReference type="ChEBI" id="CHEBI:15378"/>
        <dbReference type="ChEBI" id="CHEBI:36264"/>
        <dbReference type="ChEBI" id="CHEBI:62727"/>
        <dbReference type="ChEBI" id="CHEBI:71302"/>
        <dbReference type="ChEBI" id="CHEBI:456215"/>
        <dbReference type="EC" id="2.10.1.1"/>
    </reaction>
</comment>
<keyword evidence="7 9" id="KW-0808">Transferase</keyword>
<evidence type="ECO:0000256" key="2">
    <source>
        <dbReference type="ARBA" id="ARBA00005046"/>
    </source>
</evidence>
<keyword evidence="7" id="KW-0479">Metal-binding</keyword>
<dbReference type="NCBIfam" id="NF045515">
    <property type="entry name" value="Glp_gephyrin"/>
    <property type="match status" value="1"/>
</dbReference>
<dbReference type="EMBL" id="SNYA01000002">
    <property type="protein sequence ID" value="TDP94457.1"/>
    <property type="molecule type" value="Genomic_DNA"/>
</dbReference>
<keyword evidence="10" id="KW-1185">Reference proteome</keyword>
<evidence type="ECO:0000259" key="8">
    <source>
        <dbReference type="SMART" id="SM00852"/>
    </source>
</evidence>
<dbReference type="SMART" id="SM00852">
    <property type="entry name" value="MoCF_biosynth"/>
    <property type="match status" value="1"/>
</dbReference>
<evidence type="ECO:0000256" key="6">
    <source>
        <dbReference type="ARBA" id="ARBA00047317"/>
    </source>
</evidence>
<evidence type="ECO:0000313" key="10">
    <source>
        <dbReference type="Proteomes" id="UP000295601"/>
    </source>
</evidence>
<evidence type="ECO:0000256" key="3">
    <source>
        <dbReference type="ARBA" id="ARBA00010763"/>
    </source>
</evidence>
<dbReference type="FunFam" id="2.170.190.11:FF:000001">
    <property type="entry name" value="Molybdopterin molybdenumtransferase"/>
    <property type="match status" value="1"/>
</dbReference>
<protein>
    <recommendedName>
        <fullName evidence="7">Molybdopterin molybdenumtransferase</fullName>
        <ecNumber evidence="7">2.10.1.1</ecNumber>
    </recommendedName>
</protein>
<dbReference type="SUPFAM" id="SSF63867">
    <property type="entry name" value="MoeA C-terminal domain-like"/>
    <property type="match status" value="1"/>
</dbReference>
<dbReference type="InterPro" id="IPR036688">
    <property type="entry name" value="MoeA_C_domain_IV_sf"/>
</dbReference>
<dbReference type="PANTHER" id="PTHR10192">
    <property type="entry name" value="MOLYBDOPTERIN BIOSYNTHESIS PROTEIN"/>
    <property type="match status" value="1"/>
</dbReference>
<comment type="similarity">
    <text evidence="3 7">Belongs to the MoeA family.</text>
</comment>
<comment type="cofactor">
    <cofactor evidence="7">
        <name>Mg(2+)</name>
        <dbReference type="ChEBI" id="CHEBI:18420"/>
    </cofactor>
</comment>
<evidence type="ECO:0000256" key="7">
    <source>
        <dbReference type="RuleBase" id="RU365090"/>
    </source>
</evidence>
<comment type="caution">
    <text evidence="9">The sequence shown here is derived from an EMBL/GenBank/DDBJ whole genome shotgun (WGS) entry which is preliminary data.</text>
</comment>
<dbReference type="InterPro" id="IPR036135">
    <property type="entry name" value="MoeA_linker/N_sf"/>
</dbReference>
<dbReference type="Pfam" id="PF03454">
    <property type="entry name" value="MoeA_C"/>
    <property type="match status" value="1"/>
</dbReference>
<dbReference type="GO" id="GO:0046872">
    <property type="term" value="F:metal ion binding"/>
    <property type="evidence" value="ECO:0007669"/>
    <property type="project" value="UniProtKB-UniRule"/>
</dbReference>
<keyword evidence="5 7" id="KW-0501">Molybdenum cofactor biosynthesis</keyword>
<evidence type="ECO:0000256" key="5">
    <source>
        <dbReference type="ARBA" id="ARBA00023150"/>
    </source>
</evidence>
<accession>A0A4R6S5L5</accession>
<dbReference type="Gene3D" id="3.40.980.10">
    <property type="entry name" value="MoaB/Mog-like domain"/>
    <property type="match status" value="1"/>
</dbReference>
<comment type="function">
    <text evidence="1 7">Catalyzes the insertion of molybdate into adenylated molybdopterin with the concomitant release of AMP.</text>
</comment>
<dbReference type="GO" id="GO:0006777">
    <property type="term" value="P:Mo-molybdopterin cofactor biosynthetic process"/>
    <property type="evidence" value="ECO:0007669"/>
    <property type="project" value="UniProtKB-UniRule"/>
</dbReference>
<proteinExistence type="inferred from homology"/>
<dbReference type="GO" id="GO:0061599">
    <property type="term" value="F:molybdopterin molybdotransferase activity"/>
    <property type="evidence" value="ECO:0007669"/>
    <property type="project" value="UniProtKB-UniRule"/>
</dbReference>
<dbReference type="Gene3D" id="3.90.105.10">
    <property type="entry name" value="Molybdopterin biosynthesis moea protein, domain 2"/>
    <property type="match status" value="1"/>
</dbReference>
<dbReference type="Pfam" id="PF03453">
    <property type="entry name" value="MoeA_N"/>
    <property type="match status" value="1"/>
</dbReference>
<dbReference type="SUPFAM" id="SSF53218">
    <property type="entry name" value="Molybdenum cofactor biosynthesis proteins"/>
    <property type="match status" value="1"/>
</dbReference>
<dbReference type="InterPro" id="IPR001453">
    <property type="entry name" value="MoaB/Mog_dom"/>
</dbReference>
<keyword evidence="7" id="KW-0460">Magnesium</keyword>
<gene>
    <name evidence="9" type="ORF">EDF62_0873</name>
</gene>
<organism evidence="9 10">
    <name type="scientific">Leucobacter luti</name>
    <dbReference type="NCBI Taxonomy" id="340320"/>
    <lineage>
        <taxon>Bacteria</taxon>
        <taxon>Bacillati</taxon>
        <taxon>Actinomycetota</taxon>
        <taxon>Actinomycetes</taxon>
        <taxon>Micrococcales</taxon>
        <taxon>Microbacteriaceae</taxon>
        <taxon>Leucobacter</taxon>
    </lineage>
</organism>
<dbReference type="PANTHER" id="PTHR10192:SF5">
    <property type="entry name" value="GEPHYRIN"/>
    <property type="match status" value="1"/>
</dbReference>
<comment type="pathway">
    <text evidence="2 7">Cofactor biosynthesis; molybdopterin biosynthesis.</text>
</comment>
<feature type="domain" description="MoaB/Mog" evidence="8">
    <location>
        <begin position="203"/>
        <end position="341"/>
    </location>
</feature>